<comment type="caution">
    <text evidence="1">The sequence shown here is derived from an EMBL/GenBank/DDBJ whole genome shotgun (WGS) entry which is preliminary data.</text>
</comment>
<dbReference type="Proteomes" id="UP000887226">
    <property type="component" value="Unassembled WGS sequence"/>
</dbReference>
<sequence>MGEYKDIQSIPELSKKNQLGWFRDMKMELQAKGVYFVKEETIYLHFFVSRPLLPIQPGEYDVTDSTDIATGVTTEQRFSKAKKREFEKATAKAMARIFNSTAEEDKSLYEEGGITAAEFWEKLKENYKEADHVISQRYYHLVAHFS</sequence>
<accession>A0A9P7YYD1</accession>
<reference evidence="1" key="1">
    <citation type="journal article" date="2021" name="IMA Fungus">
        <title>Genomic characterization of three marine fungi, including Emericellopsis atlantica sp. nov. with signatures of a generalist lifestyle and marine biomass degradation.</title>
        <authorList>
            <person name="Hagestad O.C."/>
            <person name="Hou L."/>
            <person name="Andersen J.H."/>
            <person name="Hansen E.H."/>
            <person name="Altermark B."/>
            <person name="Li C."/>
            <person name="Kuhnert E."/>
            <person name="Cox R.J."/>
            <person name="Crous P.W."/>
            <person name="Spatafora J.W."/>
            <person name="Lail K."/>
            <person name="Amirebrahimi M."/>
            <person name="Lipzen A."/>
            <person name="Pangilinan J."/>
            <person name="Andreopoulos W."/>
            <person name="Hayes R.D."/>
            <person name="Ng V."/>
            <person name="Grigoriev I.V."/>
            <person name="Jackson S.A."/>
            <person name="Sutton T.D.S."/>
            <person name="Dobson A.D.W."/>
            <person name="Rama T."/>
        </authorList>
    </citation>
    <scope>NUCLEOTIDE SEQUENCE</scope>
    <source>
        <strain evidence="1">TRa3180A</strain>
    </source>
</reference>
<keyword evidence="2" id="KW-1185">Reference proteome</keyword>
<evidence type="ECO:0000313" key="1">
    <source>
        <dbReference type="EMBL" id="KAG9241946.1"/>
    </source>
</evidence>
<gene>
    <name evidence="1" type="ORF">BJ878DRAFT_518229</name>
</gene>
<name>A0A9P7YYD1_9HELO</name>
<organism evidence="1 2">
    <name type="scientific">Calycina marina</name>
    <dbReference type="NCBI Taxonomy" id="1763456"/>
    <lineage>
        <taxon>Eukaryota</taxon>
        <taxon>Fungi</taxon>
        <taxon>Dikarya</taxon>
        <taxon>Ascomycota</taxon>
        <taxon>Pezizomycotina</taxon>
        <taxon>Leotiomycetes</taxon>
        <taxon>Helotiales</taxon>
        <taxon>Pezizellaceae</taxon>
        <taxon>Calycina</taxon>
    </lineage>
</organism>
<proteinExistence type="predicted"/>
<dbReference type="AlphaFoldDB" id="A0A9P7YYD1"/>
<dbReference type="EMBL" id="MU254135">
    <property type="protein sequence ID" value="KAG9241946.1"/>
    <property type="molecule type" value="Genomic_DNA"/>
</dbReference>
<evidence type="ECO:0000313" key="2">
    <source>
        <dbReference type="Proteomes" id="UP000887226"/>
    </source>
</evidence>
<protein>
    <submittedName>
        <fullName evidence="1">Uncharacterized protein</fullName>
    </submittedName>
</protein>